<sequence length="71" mass="8238">MFKISKEWHGQELKRDNKSKEFWFSRTDDEEGISFLAGSGTDINKITSEMCELVYACLCLDVCTRCTNLHK</sequence>
<keyword evidence="2" id="KW-1185">Reference proteome</keyword>
<organism evidence="1 2">
    <name type="scientific">Crocosphaera chwakensis CCY0110</name>
    <dbReference type="NCBI Taxonomy" id="391612"/>
    <lineage>
        <taxon>Bacteria</taxon>
        <taxon>Bacillati</taxon>
        <taxon>Cyanobacteriota</taxon>
        <taxon>Cyanophyceae</taxon>
        <taxon>Oscillatoriophycideae</taxon>
        <taxon>Chroococcales</taxon>
        <taxon>Aphanothecaceae</taxon>
        <taxon>Crocosphaera</taxon>
        <taxon>Crocosphaera chwakensis</taxon>
    </lineage>
</organism>
<reference evidence="1 2" key="1">
    <citation type="submission" date="2007-03" db="EMBL/GenBank/DDBJ databases">
        <authorList>
            <person name="Stal L."/>
            <person name="Ferriera S."/>
            <person name="Johnson J."/>
            <person name="Kravitz S."/>
            <person name="Beeson K."/>
            <person name="Sutton G."/>
            <person name="Rogers Y.-H."/>
            <person name="Friedman R."/>
            <person name="Frazier M."/>
            <person name="Venter J.C."/>
        </authorList>
    </citation>
    <scope>NUCLEOTIDE SEQUENCE [LARGE SCALE GENOMIC DNA]</scope>
    <source>
        <strain evidence="1 2">CCY0110</strain>
    </source>
</reference>
<dbReference type="RefSeq" id="WP_008277418.1">
    <property type="nucleotide sequence ID" value="NZ_AAXW01000043.1"/>
</dbReference>
<comment type="caution">
    <text evidence="1">The sequence shown here is derived from an EMBL/GenBank/DDBJ whole genome shotgun (WGS) entry which is preliminary data.</text>
</comment>
<proteinExistence type="predicted"/>
<dbReference type="EMBL" id="AAXW01000043">
    <property type="protein sequence ID" value="EAZ89484.1"/>
    <property type="molecule type" value="Genomic_DNA"/>
</dbReference>
<name>A3IVK9_9CHRO</name>
<dbReference type="Proteomes" id="UP000003781">
    <property type="component" value="Unassembled WGS sequence"/>
</dbReference>
<dbReference type="AlphaFoldDB" id="A3IVK9"/>
<evidence type="ECO:0000313" key="1">
    <source>
        <dbReference type="EMBL" id="EAZ89484.1"/>
    </source>
</evidence>
<dbReference type="OrthoDB" id="9859725at2"/>
<accession>A3IVK9</accession>
<gene>
    <name evidence="1" type="ORF">CY0110_01535</name>
</gene>
<evidence type="ECO:0000313" key="2">
    <source>
        <dbReference type="Proteomes" id="UP000003781"/>
    </source>
</evidence>
<protein>
    <submittedName>
        <fullName evidence="1">Uncharacterized protein</fullName>
    </submittedName>
</protein>